<reference evidence="2" key="1">
    <citation type="submission" date="2018-05" db="EMBL/GenBank/DDBJ databases">
        <authorList>
            <person name="Lanie J.A."/>
            <person name="Ng W.-L."/>
            <person name="Kazmierczak K.M."/>
            <person name="Andrzejewski T.M."/>
            <person name="Davidsen T.M."/>
            <person name="Wayne K.J."/>
            <person name="Tettelin H."/>
            <person name="Glass J.I."/>
            <person name="Rusch D."/>
            <person name="Podicherti R."/>
            <person name="Tsui H.-C.T."/>
            <person name="Winkler M.E."/>
        </authorList>
    </citation>
    <scope>NUCLEOTIDE SEQUENCE</scope>
</reference>
<name>A0A382B1R6_9ZZZZ</name>
<sequence>VLSLVGIIFSISSERGSEERANRLYREGTLSNAAIIYGSHIQTDSMVARLHYNLGTTLLRLQSPSAPSELASTADSEDEELRSKALYNLGLWSLIQAIDTEVTDSVRAHASSSVEANKGSLRIEPGRLDARWNLSLAQRMLDSLDADDGRAGEESVDGQADTDELVLSEELREIDDDDGVQDGPDEGEDEALAQSDELEPLSMLEADEILGLGHLDAAMMIRKLLALEGRSLRRQRLNTTGPRW</sequence>
<feature type="region of interest" description="Disordered" evidence="1">
    <location>
        <begin position="171"/>
        <end position="197"/>
    </location>
</feature>
<proteinExistence type="predicted"/>
<dbReference type="SUPFAM" id="SSF48452">
    <property type="entry name" value="TPR-like"/>
    <property type="match status" value="1"/>
</dbReference>
<dbReference type="AlphaFoldDB" id="A0A382B1R6"/>
<feature type="non-terminal residue" evidence="2">
    <location>
        <position position="1"/>
    </location>
</feature>
<dbReference type="InterPro" id="IPR011990">
    <property type="entry name" value="TPR-like_helical_dom_sf"/>
</dbReference>
<dbReference type="EMBL" id="UINC01027634">
    <property type="protein sequence ID" value="SVB07203.1"/>
    <property type="molecule type" value="Genomic_DNA"/>
</dbReference>
<organism evidence="2">
    <name type="scientific">marine metagenome</name>
    <dbReference type="NCBI Taxonomy" id="408172"/>
    <lineage>
        <taxon>unclassified sequences</taxon>
        <taxon>metagenomes</taxon>
        <taxon>ecological metagenomes</taxon>
    </lineage>
</organism>
<protein>
    <recommendedName>
        <fullName evidence="3">Tetratricopeptide repeat-like domain-containing protein</fullName>
    </recommendedName>
</protein>
<accession>A0A382B1R6</accession>
<evidence type="ECO:0000256" key="1">
    <source>
        <dbReference type="SAM" id="MobiDB-lite"/>
    </source>
</evidence>
<evidence type="ECO:0000313" key="2">
    <source>
        <dbReference type="EMBL" id="SVB07203.1"/>
    </source>
</evidence>
<gene>
    <name evidence="2" type="ORF">METZ01_LOCUS160057</name>
</gene>
<evidence type="ECO:0008006" key="3">
    <source>
        <dbReference type="Google" id="ProtNLM"/>
    </source>
</evidence>